<name>A0A1C7MLF5_GRIFR</name>
<dbReference type="OrthoDB" id="630895at2759"/>
<comment type="caution">
    <text evidence="1">The sequence shown here is derived from an EMBL/GenBank/DDBJ whole genome shotgun (WGS) entry which is preliminary data.</text>
</comment>
<dbReference type="EMBL" id="LUGG01000002">
    <property type="protein sequence ID" value="OBZ77690.1"/>
    <property type="molecule type" value="Genomic_DNA"/>
</dbReference>
<dbReference type="AlphaFoldDB" id="A0A1C7MLF5"/>
<accession>A0A1C7MLF5</accession>
<keyword evidence="2" id="KW-1185">Reference proteome</keyword>
<dbReference type="OMA" id="WISHYNE"/>
<sequence>MPEEYFQGESVASNLLSRILFYHSLARSLERGSASLSNSRPPLPRELILSIFRLAELVIPSSSVSCSEQSDVRSNGNLAEKIWFATPPLRCVDLTKLAFVKLETVSRHQGWVSDPACGCWSWFELGILRGRASADADRTLFSRLKTREDGSRLSWKSHCNNLHGRGSYDLVEGQTFGTTHELWDCMQEGDAIVVIGAAQYPGWACYGKEAVLRFGKYFEPTLY</sequence>
<gene>
    <name evidence="1" type="ORF">A0H81_01694</name>
</gene>
<evidence type="ECO:0000313" key="1">
    <source>
        <dbReference type="EMBL" id="OBZ77690.1"/>
    </source>
</evidence>
<dbReference type="Proteomes" id="UP000092993">
    <property type="component" value="Unassembled WGS sequence"/>
</dbReference>
<evidence type="ECO:0000313" key="2">
    <source>
        <dbReference type="Proteomes" id="UP000092993"/>
    </source>
</evidence>
<protein>
    <submittedName>
        <fullName evidence="1">Uncharacterized protein</fullName>
    </submittedName>
</protein>
<reference evidence="1 2" key="1">
    <citation type="submission" date="2016-03" db="EMBL/GenBank/DDBJ databases">
        <title>Whole genome sequencing of Grifola frondosa 9006-11.</title>
        <authorList>
            <person name="Min B."/>
            <person name="Park H."/>
            <person name="Kim J.-G."/>
            <person name="Cho H."/>
            <person name="Oh Y.-L."/>
            <person name="Kong W.-S."/>
            <person name="Choi I.-G."/>
        </authorList>
    </citation>
    <scope>NUCLEOTIDE SEQUENCE [LARGE SCALE GENOMIC DNA]</scope>
    <source>
        <strain evidence="1 2">9006-11</strain>
    </source>
</reference>
<organism evidence="1 2">
    <name type="scientific">Grifola frondosa</name>
    <name type="common">Maitake</name>
    <name type="synonym">Polyporus frondosus</name>
    <dbReference type="NCBI Taxonomy" id="5627"/>
    <lineage>
        <taxon>Eukaryota</taxon>
        <taxon>Fungi</taxon>
        <taxon>Dikarya</taxon>
        <taxon>Basidiomycota</taxon>
        <taxon>Agaricomycotina</taxon>
        <taxon>Agaricomycetes</taxon>
        <taxon>Polyporales</taxon>
        <taxon>Grifolaceae</taxon>
        <taxon>Grifola</taxon>
    </lineage>
</organism>
<proteinExistence type="predicted"/>